<organism evidence="1">
    <name type="scientific">Siphoviridae sp. ctmJp3</name>
    <dbReference type="NCBI Taxonomy" id="2825650"/>
    <lineage>
        <taxon>Viruses</taxon>
        <taxon>Duplodnaviria</taxon>
        <taxon>Heunggongvirae</taxon>
        <taxon>Uroviricota</taxon>
        <taxon>Caudoviricetes</taxon>
    </lineage>
</organism>
<sequence>MGLRHGRKRLRIDHRRSGCAGNRTWLVFLA</sequence>
<reference evidence="1" key="1">
    <citation type="journal article" date="2021" name="Proc. Natl. Acad. Sci. U.S.A.">
        <title>A Catalog of Tens of Thousands of Viruses from Human Metagenomes Reveals Hidden Associations with Chronic Diseases.</title>
        <authorList>
            <person name="Tisza M.J."/>
            <person name="Buck C.B."/>
        </authorList>
    </citation>
    <scope>NUCLEOTIDE SEQUENCE</scope>
    <source>
        <strain evidence="1">CtmJp3</strain>
    </source>
</reference>
<proteinExistence type="predicted"/>
<protein>
    <submittedName>
        <fullName evidence="1">Uncharacterized protein</fullName>
    </submittedName>
</protein>
<dbReference type="EMBL" id="BK016238">
    <property type="protein sequence ID" value="DAG04147.1"/>
    <property type="molecule type" value="Genomic_DNA"/>
</dbReference>
<name>A0A8S5VC12_9CAUD</name>
<evidence type="ECO:0000313" key="1">
    <source>
        <dbReference type="EMBL" id="DAG04147.1"/>
    </source>
</evidence>
<accession>A0A8S5VC12</accession>